<dbReference type="AlphaFoldDB" id="A0AAU9Y3K3"/>
<reference evidence="1 2" key="1">
    <citation type="submission" date="2022-05" db="EMBL/GenBank/DDBJ databases">
        <authorList>
            <consortium name="Genoscope - CEA"/>
            <person name="William W."/>
        </authorList>
    </citation>
    <scope>NUCLEOTIDE SEQUENCE [LARGE SCALE GENOMIC DNA]</scope>
</reference>
<keyword evidence="2" id="KW-1185">Reference proteome</keyword>
<dbReference type="Proteomes" id="UP001159428">
    <property type="component" value="Unassembled WGS sequence"/>
</dbReference>
<gene>
    <name evidence="1" type="ORF">PMEA_00005317</name>
</gene>
<dbReference type="EMBL" id="CALNXJ010000135">
    <property type="protein sequence ID" value="CAH3166468.1"/>
    <property type="molecule type" value="Genomic_DNA"/>
</dbReference>
<proteinExistence type="predicted"/>
<comment type="caution">
    <text evidence="1">The sequence shown here is derived from an EMBL/GenBank/DDBJ whole genome shotgun (WGS) entry which is preliminary data.</text>
</comment>
<protein>
    <submittedName>
        <fullName evidence="1">Uncharacterized protein</fullName>
    </submittedName>
</protein>
<accession>A0AAU9Y3K3</accession>
<evidence type="ECO:0000313" key="1">
    <source>
        <dbReference type="EMBL" id="CAH3166468.1"/>
    </source>
</evidence>
<evidence type="ECO:0000313" key="2">
    <source>
        <dbReference type="Proteomes" id="UP001159428"/>
    </source>
</evidence>
<name>A0AAU9Y3K3_9CNID</name>
<organism evidence="1 2">
    <name type="scientific">Pocillopora meandrina</name>
    <dbReference type="NCBI Taxonomy" id="46732"/>
    <lineage>
        <taxon>Eukaryota</taxon>
        <taxon>Metazoa</taxon>
        <taxon>Cnidaria</taxon>
        <taxon>Anthozoa</taxon>
        <taxon>Hexacorallia</taxon>
        <taxon>Scleractinia</taxon>
        <taxon>Astrocoeniina</taxon>
        <taxon>Pocilloporidae</taxon>
        <taxon>Pocillopora</taxon>
    </lineage>
</organism>
<sequence>MEHNSRMRHARMNIGTIVAGARLKDFKKEFYKVSSYVDGCHLPGNCKLKLEEVQVEDRIPLPGLQTQYRLEPAEHCERENLYHDRNDPVYQSNLEDEVLMSLRKIKENRETDESPKADMWCHLGTSIITVPDEGNRMLSKKRGISKRLRTIFKGLTLEKKKVSFRERDDIHEDILKRTGLKEITEDNEYISRYDLTYLTPCFYQLRCKVWVAKSSVKKKLEDIPIPFSDVKNVLEEIQFEDETTQSRCRGWLVLKSRKYLQTDILFPGCELDCRFTIRERRGKSSNFYVPEIEVRRALSTYLSRLTLTDKDTFGLLLPDHDLPEGFHLLHKRCCKRKMYSTRKDSLPYFLRRIHGPLTS</sequence>